<dbReference type="EMBL" id="KI630788">
    <property type="protein sequence ID" value="EYU33128.1"/>
    <property type="molecule type" value="Genomic_DNA"/>
</dbReference>
<evidence type="ECO:0000256" key="5">
    <source>
        <dbReference type="SAM" id="Coils"/>
    </source>
</evidence>
<dbReference type="PANTHER" id="PTHR31448:SF3">
    <property type="entry name" value="MYOSIN-BINDING PROTEIN 2"/>
    <property type="match status" value="1"/>
</dbReference>
<dbReference type="GO" id="GO:0016020">
    <property type="term" value="C:membrane"/>
    <property type="evidence" value="ECO:0007669"/>
    <property type="project" value="UniProtKB-SubCell"/>
</dbReference>
<keyword evidence="5" id="KW-0175">Coiled coil</keyword>
<organism evidence="9 10">
    <name type="scientific">Erythranthe guttata</name>
    <name type="common">Yellow monkey flower</name>
    <name type="synonym">Mimulus guttatus</name>
    <dbReference type="NCBI Taxonomy" id="4155"/>
    <lineage>
        <taxon>Eukaryota</taxon>
        <taxon>Viridiplantae</taxon>
        <taxon>Streptophyta</taxon>
        <taxon>Embryophyta</taxon>
        <taxon>Tracheophyta</taxon>
        <taxon>Spermatophyta</taxon>
        <taxon>Magnoliopsida</taxon>
        <taxon>eudicotyledons</taxon>
        <taxon>Gunneridae</taxon>
        <taxon>Pentapetalae</taxon>
        <taxon>asterids</taxon>
        <taxon>lamiids</taxon>
        <taxon>Lamiales</taxon>
        <taxon>Phrymaceae</taxon>
        <taxon>Erythranthe</taxon>
    </lineage>
</organism>
<dbReference type="PANTHER" id="PTHR31448">
    <property type="entry name" value="MYOSIN-BINDING PROTEIN 2"/>
    <property type="match status" value="1"/>
</dbReference>
<proteinExistence type="predicted"/>
<dbReference type="Pfam" id="PF04576">
    <property type="entry name" value="Zein-binding"/>
    <property type="match status" value="1"/>
</dbReference>
<feature type="compositionally biased region" description="Acidic residues" evidence="6">
    <location>
        <begin position="360"/>
        <end position="372"/>
    </location>
</feature>
<evidence type="ECO:0000256" key="7">
    <source>
        <dbReference type="SAM" id="Phobius"/>
    </source>
</evidence>
<feature type="coiled-coil region" evidence="5">
    <location>
        <begin position="285"/>
        <end position="312"/>
    </location>
</feature>
<evidence type="ECO:0000256" key="4">
    <source>
        <dbReference type="ARBA" id="ARBA00023136"/>
    </source>
</evidence>
<keyword evidence="3 7" id="KW-1133">Transmembrane helix</keyword>
<reference evidence="9 10" key="1">
    <citation type="journal article" date="2013" name="Proc. Natl. Acad. Sci. U.S.A.">
        <title>Fine-scale variation in meiotic recombination in Mimulus inferred from population shotgun sequencing.</title>
        <authorList>
            <person name="Hellsten U."/>
            <person name="Wright K.M."/>
            <person name="Jenkins J."/>
            <person name="Shu S."/>
            <person name="Yuan Y."/>
            <person name="Wessler S.R."/>
            <person name="Schmutz J."/>
            <person name="Willis J.H."/>
            <person name="Rokhsar D.S."/>
        </authorList>
    </citation>
    <scope>NUCLEOTIDE SEQUENCE [LARGE SCALE GENOMIC DNA]</scope>
    <source>
        <strain evidence="10">cv. DUN x IM62</strain>
    </source>
</reference>
<keyword evidence="4 7" id="KW-0472">Membrane</keyword>
<evidence type="ECO:0000259" key="8">
    <source>
        <dbReference type="PROSITE" id="PS51775"/>
    </source>
</evidence>
<evidence type="ECO:0000256" key="2">
    <source>
        <dbReference type="ARBA" id="ARBA00022692"/>
    </source>
</evidence>
<protein>
    <recommendedName>
        <fullName evidence="8">GTD-binding domain-containing protein</fullName>
    </recommendedName>
</protein>
<keyword evidence="2 7" id="KW-0812">Transmembrane</keyword>
<comment type="subcellular location">
    <subcellularLocation>
        <location evidence="1">Membrane</location>
        <topology evidence="1">Single-pass membrane protein</topology>
    </subcellularLocation>
</comment>
<feature type="transmembrane region" description="Helical" evidence="7">
    <location>
        <begin position="12"/>
        <end position="35"/>
    </location>
</feature>
<dbReference type="Proteomes" id="UP000030748">
    <property type="component" value="Unassembled WGS sequence"/>
</dbReference>
<keyword evidence="10" id="KW-1185">Reference proteome</keyword>
<evidence type="ECO:0000313" key="9">
    <source>
        <dbReference type="EMBL" id="EYU33128.1"/>
    </source>
</evidence>
<evidence type="ECO:0000313" key="10">
    <source>
        <dbReference type="Proteomes" id="UP000030748"/>
    </source>
</evidence>
<evidence type="ECO:0000256" key="3">
    <source>
        <dbReference type="ARBA" id="ARBA00022989"/>
    </source>
</evidence>
<dbReference type="InterPro" id="IPR039306">
    <property type="entry name" value="MYOB"/>
</dbReference>
<feature type="domain" description="GTD-binding" evidence="8">
    <location>
        <begin position="205"/>
        <end position="303"/>
    </location>
</feature>
<gene>
    <name evidence="9" type="ORF">MIMGU_mgv1a008309mg</name>
</gene>
<sequence>MLNTNKITLVLTYAVLEWVLIFLLLLNSLFSYLIIKFANFFGLQPPCLLCSRIDHIFDHQNLNGSDLLCDVHARPISELGYCSARRESSESRETCGDRLSVSGNGNRVVIIDKEREGRGCISVFVNEKNNHKVFDKSVQDYVEEDARVRVSSDEHLEFFVDDSGRRLVRVESIDSITEESRNKDNAVLDLDLNEIEENSLDDQLKIIERLKSELREERNNLESLYLELEEERSASAVAANQTMAMINRLQDEKAAMQMEAFQYHRMMEEQSEYDQEALYTLNQVVMKREKEKHEIEKELELCRKKLLDYETREKTRRVLKKSSTSSSRSSGFFSSPCCSNSEESDGFSADLNEEAKEESLADFEEDEFEDVGEISRRH</sequence>
<feature type="compositionally biased region" description="Low complexity" evidence="6">
    <location>
        <begin position="322"/>
        <end position="341"/>
    </location>
</feature>
<dbReference type="STRING" id="4155.A0A022R0L0"/>
<name>A0A022R0L0_ERYGU</name>
<feature type="region of interest" description="Disordered" evidence="6">
    <location>
        <begin position="317"/>
        <end position="378"/>
    </location>
</feature>
<dbReference type="GO" id="GO:0080115">
    <property type="term" value="F:myosin XI tail binding"/>
    <property type="evidence" value="ECO:0007669"/>
    <property type="project" value="UniProtKB-ARBA"/>
</dbReference>
<dbReference type="InterPro" id="IPR007656">
    <property type="entry name" value="GTD-bd"/>
</dbReference>
<feature type="coiled-coil region" evidence="5">
    <location>
        <begin position="193"/>
        <end position="259"/>
    </location>
</feature>
<dbReference type="PROSITE" id="PS51775">
    <property type="entry name" value="GTD_BINDING"/>
    <property type="match status" value="1"/>
</dbReference>
<evidence type="ECO:0000256" key="1">
    <source>
        <dbReference type="ARBA" id="ARBA00004167"/>
    </source>
</evidence>
<accession>A0A022R0L0</accession>
<dbReference type="AlphaFoldDB" id="A0A022R0L0"/>
<evidence type="ECO:0000256" key="6">
    <source>
        <dbReference type="SAM" id="MobiDB-lite"/>
    </source>
</evidence>